<name>B6JEE8_AFIC5</name>
<accession>B6JEE8</accession>
<proteinExistence type="predicted"/>
<organism evidence="1 2">
    <name type="scientific">Afipia carboxidovorans (strain ATCC 49405 / DSM 1227 / KCTC 32145 / OM5)</name>
    <name type="common">Oligotropha carboxidovorans</name>
    <dbReference type="NCBI Taxonomy" id="504832"/>
    <lineage>
        <taxon>Bacteria</taxon>
        <taxon>Pseudomonadati</taxon>
        <taxon>Pseudomonadota</taxon>
        <taxon>Alphaproteobacteria</taxon>
        <taxon>Hyphomicrobiales</taxon>
        <taxon>Nitrobacteraceae</taxon>
        <taxon>Afipia</taxon>
    </lineage>
</organism>
<sequence>MLDLFRNPAFGVVPLTDAINKLKFVPGRIGQLGIFRTRSVATTSILLEEKNGILTLVAPTPRGGPGQTAEKPKRSVRSLAVPHFEINDAVMAEEVQGVRAFGQESAVEMVMDKVSERSQAHSQSMDATEEYARLGAVKGIITYADGSTLNLFNEFGVTQIDEIAWDFANKKDGNVRAQCGAVYRLMAAELGAVPFSGIHALCGDAFFDALIKNNEVRATYLQQQDAAQLREAYVNNGASGSFGSFNFGGIHFENYRGQVGNTAFVDTDKAHFFPVGAPGLFSTVYAPADYNETVNTMGKRLYEKIYPMQNDKGMHLDVQMNALSYCTRPRVLIKGKQGT</sequence>
<keyword evidence="2" id="KW-1185">Reference proteome</keyword>
<dbReference type="AlphaFoldDB" id="B6JEE8"/>
<gene>
    <name evidence="1" type="ordered locus">OCA5_c24160</name>
</gene>
<dbReference type="STRING" id="504832.OCA5_c24160"/>
<dbReference type="KEGG" id="ocg:OCA5_c24160"/>
<dbReference type="EMBL" id="CP002826">
    <property type="protein sequence ID" value="AEI07112.1"/>
    <property type="molecule type" value="Genomic_DNA"/>
</dbReference>
<dbReference type="Proteomes" id="UP000007730">
    <property type="component" value="Chromosome"/>
</dbReference>
<dbReference type="Pfam" id="PF03864">
    <property type="entry name" value="Phage_cap_E"/>
    <property type="match status" value="1"/>
</dbReference>
<dbReference type="KEGG" id="oca:OCAR_5582"/>
<evidence type="ECO:0000313" key="1">
    <source>
        <dbReference type="EMBL" id="AEI07112.1"/>
    </source>
</evidence>
<dbReference type="PATRIC" id="fig|504832.7.peg.2545"/>
<dbReference type="OrthoDB" id="6388191at2"/>
<evidence type="ECO:0000313" key="2">
    <source>
        <dbReference type="Proteomes" id="UP000007730"/>
    </source>
</evidence>
<dbReference type="HOGENOM" id="CLU_067025_0_0_5"/>
<reference evidence="1 2" key="1">
    <citation type="journal article" date="2011" name="J. Bacteriol.">
        <title>Complete genome sequences of the chemolithoautotrophic Oligotropha carboxidovorans strains OM4 and OM5.</title>
        <authorList>
            <person name="Volland S."/>
            <person name="Rachinger M."/>
            <person name="Strittmatter A."/>
            <person name="Daniel R."/>
            <person name="Gottschalk G."/>
            <person name="Meyer O."/>
        </authorList>
    </citation>
    <scope>NUCLEOTIDE SEQUENCE [LARGE SCALE GENOMIC DNA]</scope>
    <source>
        <strain evidence="2">ATCC 49405 / DSM 1227 / KCTC 32145 / OM5</strain>
    </source>
</reference>
<dbReference type="eggNOG" id="ENOG502Z7JG">
    <property type="taxonomic scope" value="Bacteria"/>
</dbReference>
<protein>
    <submittedName>
        <fullName evidence="1">Putative phage-like protein</fullName>
    </submittedName>
</protein>
<dbReference type="InterPro" id="IPR005564">
    <property type="entry name" value="Major_capsid_GpE"/>
</dbReference>